<evidence type="ECO:0000256" key="1">
    <source>
        <dbReference type="SAM" id="MobiDB-lite"/>
    </source>
</evidence>
<accession>A0ABR6LZ71</accession>
<protein>
    <submittedName>
        <fullName evidence="2">Uncharacterized protein</fullName>
    </submittedName>
</protein>
<proteinExistence type="predicted"/>
<name>A0ABR6LZ71_9ACTN</name>
<feature type="region of interest" description="Disordered" evidence="1">
    <location>
        <begin position="47"/>
        <end position="86"/>
    </location>
</feature>
<comment type="caution">
    <text evidence="2">The sequence shown here is derived from an EMBL/GenBank/DDBJ whole genome shotgun (WGS) entry which is preliminary data.</text>
</comment>
<keyword evidence="3" id="KW-1185">Reference proteome</keyword>
<reference evidence="2 3" key="1">
    <citation type="submission" date="2020-08" db="EMBL/GenBank/DDBJ databases">
        <title>Sequencing the genomes of 1000 actinobacteria strains.</title>
        <authorList>
            <person name="Klenk H.-P."/>
        </authorList>
    </citation>
    <scope>NUCLEOTIDE SEQUENCE [LARGE SCALE GENOMIC DNA]</scope>
    <source>
        <strain evidence="2 3">DSM 41530</strain>
    </source>
</reference>
<organism evidence="2 3">
    <name type="scientific">Streptomyces rapamycinicus</name>
    <dbReference type="NCBI Taxonomy" id="1226757"/>
    <lineage>
        <taxon>Bacteria</taxon>
        <taxon>Bacillati</taxon>
        <taxon>Actinomycetota</taxon>
        <taxon>Actinomycetes</taxon>
        <taxon>Kitasatosporales</taxon>
        <taxon>Streptomycetaceae</taxon>
        <taxon>Streptomyces</taxon>
        <taxon>Streptomyces violaceusniger group</taxon>
    </lineage>
</organism>
<gene>
    <name evidence="2" type="ORF">BJY27_008702</name>
</gene>
<sequence>MGGGGELPGQCLAQGGFAEQRRVVRPSGAQRGLGRLGHQGGRVEIGFAHGEGDEVGPGPRLLRTAGRGRDPGDGVGGGEPGRLRGDGGRHALLLVAGVPPHRAHEALASVQEIVAREDALDAEVEALRNAGVR</sequence>
<evidence type="ECO:0000313" key="3">
    <source>
        <dbReference type="Proteomes" id="UP000530530"/>
    </source>
</evidence>
<dbReference type="Proteomes" id="UP000530530">
    <property type="component" value="Unassembled WGS sequence"/>
</dbReference>
<evidence type="ECO:0000313" key="2">
    <source>
        <dbReference type="EMBL" id="MBB4787655.1"/>
    </source>
</evidence>
<dbReference type="EMBL" id="JACHNG010000002">
    <property type="protein sequence ID" value="MBB4787655.1"/>
    <property type="molecule type" value="Genomic_DNA"/>
</dbReference>